<dbReference type="OMA" id="HICSIFC"/>
<dbReference type="InterPro" id="IPR000307">
    <property type="entry name" value="Ribosomal_bS16"/>
</dbReference>
<evidence type="ECO:0000313" key="7">
    <source>
        <dbReference type="EMBL" id="KAF7492421.1"/>
    </source>
</evidence>
<feature type="region of interest" description="Disordered" evidence="6">
    <location>
        <begin position="111"/>
        <end position="130"/>
    </location>
</feature>
<reference evidence="9" key="4">
    <citation type="submission" date="2022-06" db="UniProtKB">
        <authorList>
            <consortium name="EnsemblMetazoa"/>
        </authorList>
    </citation>
    <scope>IDENTIFICATION</scope>
</reference>
<dbReference type="InterPro" id="IPR023803">
    <property type="entry name" value="Ribosomal_bS16_dom_sf"/>
</dbReference>
<dbReference type="AlphaFoldDB" id="A0A132AK68"/>
<accession>A0A132AK68</accession>
<evidence type="ECO:0000256" key="1">
    <source>
        <dbReference type="ARBA" id="ARBA00006668"/>
    </source>
</evidence>
<reference evidence="7" key="3">
    <citation type="submission" date="2020-01" db="EMBL/GenBank/DDBJ databases">
        <authorList>
            <person name="Korhonen P.K.K."/>
            <person name="Guangxu M.G."/>
            <person name="Wang T.W."/>
            <person name="Stroehlein A.J.S."/>
            <person name="Young N.D."/>
            <person name="Ang C.-S.A."/>
            <person name="Fernando D.W.F."/>
            <person name="Lu H.L."/>
            <person name="Taylor S.T."/>
            <person name="Ehtesham M.E.M."/>
            <person name="Najaraj S.H.N."/>
            <person name="Harsha G.H.G."/>
            <person name="Madugundu A.M."/>
            <person name="Renuse S.R."/>
            <person name="Holt D.H."/>
            <person name="Pandey A.P."/>
            <person name="Papenfuss A.P."/>
            <person name="Gasser R.B.G."/>
            <person name="Fischer K.F."/>
        </authorList>
    </citation>
    <scope>NUCLEOTIDE SEQUENCE</scope>
    <source>
        <strain evidence="7">SSS_KF_BRIS2020</strain>
    </source>
</reference>
<feature type="compositionally biased region" description="Basic and acidic residues" evidence="6">
    <location>
        <begin position="111"/>
        <end position="126"/>
    </location>
</feature>
<evidence type="ECO:0000313" key="8">
    <source>
        <dbReference type="EMBL" id="KPM10830.1"/>
    </source>
</evidence>
<reference evidence="8 11" key="1">
    <citation type="journal article" date="2015" name="Parasit. Vectors">
        <title>Draft genome of the scabies mite.</title>
        <authorList>
            <person name="Rider S.D.Jr."/>
            <person name="Morgan M.S."/>
            <person name="Arlian L.G."/>
        </authorList>
    </citation>
    <scope>NUCLEOTIDE SEQUENCE [LARGE SCALE GENOMIC DNA]</scope>
    <source>
        <strain evidence="8">Arlian Lab</strain>
    </source>
</reference>
<dbReference type="EMBL" id="WVUK01000056">
    <property type="protein sequence ID" value="KAF7492421.1"/>
    <property type="molecule type" value="Genomic_DNA"/>
</dbReference>
<evidence type="ECO:0000256" key="4">
    <source>
        <dbReference type="ARBA" id="ARBA00035263"/>
    </source>
</evidence>
<dbReference type="Gene3D" id="3.30.1320.10">
    <property type="match status" value="1"/>
</dbReference>
<organism evidence="8 11">
    <name type="scientific">Sarcoptes scabiei</name>
    <name type="common">Itch mite</name>
    <name type="synonym">Acarus scabiei</name>
    <dbReference type="NCBI Taxonomy" id="52283"/>
    <lineage>
        <taxon>Eukaryota</taxon>
        <taxon>Metazoa</taxon>
        <taxon>Ecdysozoa</taxon>
        <taxon>Arthropoda</taxon>
        <taxon>Chelicerata</taxon>
        <taxon>Arachnida</taxon>
        <taxon>Acari</taxon>
        <taxon>Acariformes</taxon>
        <taxon>Sarcoptiformes</taxon>
        <taxon>Astigmata</taxon>
        <taxon>Psoroptidia</taxon>
        <taxon>Sarcoptoidea</taxon>
        <taxon>Sarcoptidae</taxon>
        <taxon>Sarcoptinae</taxon>
        <taxon>Sarcoptes</taxon>
    </lineage>
</organism>
<dbReference type="PANTHER" id="PTHR12919:SF20">
    <property type="entry name" value="SMALL RIBOSOMAL SUBUNIT PROTEIN BS16M"/>
    <property type="match status" value="1"/>
</dbReference>
<reference evidence="10" key="2">
    <citation type="journal article" date="2020" name="PLoS Negl. Trop. Dis.">
        <title>High-quality nuclear genome for Sarcoptes scabiei-A critical resource for a neglected parasite.</title>
        <authorList>
            <person name="Korhonen P.K."/>
            <person name="Gasser R.B."/>
            <person name="Ma G."/>
            <person name="Wang T."/>
            <person name="Stroehlein A.J."/>
            <person name="Young N.D."/>
            <person name="Ang C.S."/>
            <person name="Fernando D.D."/>
            <person name="Lu H.C."/>
            <person name="Taylor S."/>
            <person name="Reynolds S.L."/>
            <person name="Mofiz E."/>
            <person name="Najaraj S.H."/>
            <person name="Gowda H."/>
            <person name="Madugundu A."/>
            <person name="Renuse S."/>
            <person name="Holt D."/>
            <person name="Pandey A."/>
            <person name="Papenfuss A.T."/>
            <person name="Fischer K."/>
        </authorList>
    </citation>
    <scope>NUCLEOTIDE SEQUENCE [LARGE SCALE GENOMIC DNA]</scope>
</reference>
<evidence type="ECO:0000256" key="5">
    <source>
        <dbReference type="ARBA" id="ARBA00035438"/>
    </source>
</evidence>
<dbReference type="PANTHER" id="PTHR12919">
    <property type="entry name" value="30S RIBOSOMAL PROTEIN S16"/>
    <property type="match status" value="1"/>
</dbReference>
<dbReference type="SUPFAM" id="SSF54565">
    <property type="entry name" value="Ribosomal protein S16"/>
    <property type="match status" value="1"/>
</dbReference>
<evidence type="ECO:0000313" key="11">
    <source>
        <dbReference type="Proteomes" id="UP000616769"/>
    </source>
</evidence>
<evidence type="ECO:0000313" key="9">
    <source>
        <dbReference type="EnsemblMetazoa" id="KAF7492421.1"/>
    </source>
</evidence>
<evidence type="ECO:0000256" key="3">
    <source>
        <dbReference type="ARBA" id="ARBA00023274"/>
    </source>
</evidence>
<dbReference type="EMBL" id="JXLN01015826">
    <property type="protein sequence ID" value="KPM10830.1"/>
    <property type="molecule type" value="Genomic_DNA"/>
</dbReference>
<dbReference type="OrthoDB" id="407221at2759"/>
<evidence type="ECO:0000256" key="2">
    <source>
        <dbReference type="ARBA" id="ARBA00022980"/>
    </source>
</evidence>
<dbReference type="GO" id="GO:0003735">
    <property type="term" value="F:structural constituent of ribosome"/>
    <property type="evidence" value="ECO:0007669"/>
    <property type="project" value="InterPro"/>
</dbReference>
<dbReference type="GO" id="GO:0032543">
    <property type="term" value="P:mitochondrial translation"/>
    <property type="evidence" value="ECO:0007669"/>
    <property type="project" value="TreeGrafter"/>
</dbReference>
<evidence type="ECO:0000313" key="10">
    <source>
        <dbReference type="Proteomes" id="UP000070412"/>
    </source>
</evidence>
<keyword evidence="10" id="KW-1185">Reference proteome</keyword>
<dbReference type="GO" id="GO:0005763">
    <property type="term" value="C:mitochondrial small ribosomal subunit"/>
    <property type="evidence" value="ECO:0007669"/>
    <property type="project" value="TreeGrafter"/>
</dbReference>
<dbReference type="Proteomes" id="UP000070412">
    <property type="component" value="Unassembled WGS sequence"/>
</dbReference>
<dbReference type="Pfam" id="PF00886">
    <property type="entry name" value="Ribosomal_S16"/>
    <property type="match status" value="1"/>
</dbReference>
<sequence>MVWPHKSGFGIKLVRMGCRNRPYYQIGAMPSRRQTGLLPDEIIGSLDPIPNERNEILAAVDLNRLSYWMGRGARLSVGMQTLLGLAGWIPVPPKVYIKAKQERDLAALEKEKELQKEDQESEKSETIDEDDFETVLPAKIPYGYYAKKTIKKDE</sequence>
<proteinExistence type="inferred from homology"/>
<name>A0A132AK68_SARSC</name>
<protein>
    <recommendedName>
        <fullName evidence="4">Small ribosomal subunit protein bS16m</fullName>
    </recommendedName>
    <alternativeName>
        <fullName evidence="5">28S ribosomal protein S16, mitochondrial</fullName>
    </alternativeName>
</protein>
<comment type="similarity">
    <text evidence="1">Belongs to the bacterial ribosomal protein bS16 family.</text>
</comment>
<keyword evidence="3" id="KW-0687">Ribonucleoprotein</keyword>
<dbReference type="Proteomes" id="UP000616769">
    <property type="component" value="Unassembled WGS sequence"/>
</dbReference>
<keyword evidence="2 8" id="KW-0689">Ribosomal protein</keyword>
<dbReference type="VEuPathDB" id="VectorBase:SSCA008176"/>
<evidence type="ECO:0000256" key="6">
    <source>
        <dbReference type="SAM" id="MobiDB-lite"/>
    </source>
</evidence>
<gene>
    <name evidence="8" type="ORF">QR98_0093930</name>
    <name evidence="7" type="ORF">SSS_2339</name>
</gene>
<dbReference type="EnsemblMetazoa" id="SSS_2339s_mrna">
    <property type="protein sequence ID" value="KAF7492421.1"/>
    <property type="gene ID" value="SSS_2339"/>
</dbReference>